<feature type="transmembrane region" description="Helical" evidence="1">
    <location>
        <begin position="117"/>
        <end position="139"/>
    </location>
</feature>
<proteinExistence type="predicted"/>
<gene>
    <name evidence="3" type="ORF">DFR59_11451</name>
</gene>
<keyword evidence="1" id="KW-1133">Transmembrane helix</keyword>
<dbReference type="Proteomes" id="UP000255326">
    <property type="component" value="Unassembled WGS sequence"/>
</dbReference>
<evidence type="ECO:0000313" key="3">
    <source>
        <dbReference type="EMBL" id="RDI39893.1"/>
    </source>
</evidence>
<sequence>MNKNKGNYHTQGRGKKMRKNSISYDSFKWRHLIWGIIFSFLLVPIASSLLAEILFTSGKWLLPGIDGLSAYALDRLQTAAISLFQMLGACLFLLFYGPMKKLIRPVLSLKPLRMKKTYLLIFGLMIATYLMGFLIDYFFPSSAKDQLNELSLAQVWDMHPGLIILTFLATSLFVPIYEEFIFRGVILTFFQSKYSYLTSSILSSLLFGIAHFYSLGVVISAFFAGLLLSYLFKKTGSITPGILFHMVNNAAVLFLSQYL</sequence>
<feature type="transmembrane region" description="Helical" evidence="1">
    <location>
        <begin position="201"/>
        <end position="232"/>
    </location>
</feature>
<keyword evidence="3" id="KW-0645">Protease</keyword>
<dbReference type="InterPro" id="IPR052710">
    <property type="entry name" value="CAAX_protease"/>
</dbReference>
<evidence type="ECO:0000256" key="1">
    <source>
        <dbReference type="SAM" id="Phobius"/>
    </source>
</evidence>
<accession>A0A370GD53</accession>
<evidence type="ECO:0000259" key="2">
    <source>
        <dbReference type="Pfam" id="PF02517"/>
    </source>
</evidence>
<feature type="transmembrane region" description="Helical" evidence="1">
    <location>
        <begin position="238"/>
        <end position="256"/>
    </location>
</feature>
<dbReference type="Pfam" id="PF02517">
    <property type="entry name" value="Rce1-like"/>
    <property type="match status" value="1"/>
</dbReference>
<keyword evidence="1" id="KW-0472">Membrane</keyword>
<dbReference type="GO" id="GO:0004175">
    <property type="term" value="F:endopeptidase activity"/>
    <property type="evidence" value="ECO:0007669"/>
    <property type="project" value="UniProtKB-ARBA"/>
</dbReference>
<feature type="transmembrane region" description="Helical" evidence="1">
    <location>
        <begin position="75"/>
        <end position="96"/>
    </location>
</feature>
<dbReference type="GO" id="GO:0006508">
    <property type="term" value="P:proteolysis"/>
    <property type="evidence" value="ECO:0007669"/>
    <property type="project" value="UniProtKB-KW"/>
</dbReference>
<protein>
    <submittedName>
        <fullName evidence="3">Membrane protease YdiL (CAAX protease family)</fullName>
    </submittedName>
</protein>
<keyword evidence="3" id="KW-0378">Hydrolase</keyword>
<feature type="transmembrane region" description="Helical" evidence="1">
    <location>
        <begin position="159"/>
        <end position="180"/>
    </location>
</feature>
<comment type="caution">
    <text evidence="3">The sequence shown here is derived from an EMBL/GenBank/DDBJ whole genome shotgun (WGS) entry which is preliminary data.</text>
</comment>
<dbReference type="GO" id="GO:0080120">
    <property type="term" value="P:CAAX-box protein maturation"/>
    <property type="evidence" value="ECO:0007669"/>
    <property type="project" value="UniProtKB-ARBA"/>
</dbReference>
<dbReference type="PANTHER" id="PTHR36435">
    <property type="entry name" value="SLR1288 PROTEIN"/>
    <property type="match status" value="1"/>
</dbReference>
<dbReference type="EMBL" id="QQAY01000014">
    <property type="protein sequence ID" value="RDI39893.1"/>
    <property type="molecule type" value="Genomic_DNA"/>
</dbReference>
<dbReference type="AlphaFoldDB" id="A0A370GD53"/>
<reference evidence="3 4" key="1">
    <citation type="submission" date="2018-07" db="EMBL/GenBank/DDBJ databases">
        <title>Genomic Encyclopedia of Type Strains, Phase IV (KMG-IV): sequencing the most valuable type-strain genomes for metagenomic binning, comparative biology and taxonomic classification.</title>
        <authorList>
            <person name="Goeker M."/>
        </authorList>
    </citation>
    <scope>NUCLEOTIDE SEQUENCE [LARGE SCALE GENOMIC DNA]</scope>
    <source>
        <strain evidence="3 4">DSM 25281</strain>
    </source>
</reference>
<keyword evidence="1" id="KW-0812">Transmembrane</keyword>
<evidence type="ECO:0000313" key="4">
    <source>
        <dbReference type="Proteomes" id="UP000255326"/>
    </source>
</evidence>
<name>A0A370GD53_9BACI</name>
<keyword evidence="4" id="KW-1185">Reference proteome</keyword>
<feature type="domain" description="CAAX prenyl protease 2/Lysostaphin resistance protein A-like" evidence="2">
    <location>
        <begin position="162"/>
        <end position="250"/>
    </location>
</feature>
<dbReference type="PANTHER" id="PTHR36435:SF1">
    <property type="entry name" value="CAAX AMINO TERMINAL PROTEASE FAMILY PROTEIN"/>
    <property type="match status" value="1"/>
</dbReference>
<dbReference type="InterPro" id="IPR003675">
    <property type="entry name" value="Rce1/LyrA-like_dom"/>
</dbReference>
<organism evidence="3 4">
    <name type="scientific">Falsibacillus pallidus</name>
    <dbReference type="NCBI Taxonomy" id="493781"/>
    <lineage>
        <taxon>Bacteria</taxon>
        <taxon>Bacillati</taxon>
        <taxon>Bacillota</taxon>
        <taxon>Bacilli</taxon>
        <taxon>Bacillales</taxon>
        <taxon>Bacillaceae</taxon>
        <taxon>Falsibacillus</taxon>
    </lineage>
</organism>